<protein>
    <recommendedName>
        <fullName evidence="4">Cell wall protein</fullName>
    </recommendedName>
</protein>
<dbReference type="EMBL" id="CP063135">
    <property type="protein sequence ID" value="QOU20470.1"/>
    <property type="molecule type" value="Genomic_DNA"/>
</dbReference>
<reference evidence="2" key="2">
    <citation type="journal article" name="BMC Genomics">
        <title>New genome assemblies reveal patterns of domestication and adaptation across Brettanomyces (Dekkera) species.</title>
        <authorList>
            <person name="Roach M.J."/>
            <person name="Borneman A.R."/>
        </authorList>
    </citation>
    <scope>NUCLEOTIDE SEQUENCE</scope>
    <source>
        <strain evidence="2">UCD 2041</strain>
    </source>
</reference>
<dbReference type="GeneID" id="64577051"/>
<sequence length="212" mass="21068">MFSKQVLLSLALSLATSKALPAADPIAEALGFAKPAEATYECHSYCGNAIIQARKCSSDGSDGNYDSDCLCSSDSSFLSLVPDCLDCGWCLWDDYGSYLTSALAQCSTSTEPTGTACASSSTLAAETTDATTAATTEAAETTAATSAAATEANVAVTSAAATTSAETSVAAETSASSAEASASAQVETFTGGANRLQLGAGVGFIGLAALLI</sequence>
<accession>A0A871RED9</accession>
<gene>
    <name evidence="2" type="ORF">BRETT_005128</name>
</gene>
<dbReference type="OrthoDB" id="4092496at2759"/>
<feature type="chain" id="PRO_5034657210" description="Cell wall protein" evidence="1">
    <location>
        <begin position="20"/>
        <end position="212"/>
    </location>
</feature>
<organism evidence="2 3">
    <name type="scientific">Dekkera bruxellensis</name>
    <name type="common">Brettanomyces custersii</name>
    <dbReference type="NCBI Taxonomy" id="5007"/>
    <lineage>
        <taxon>Eukaryota</taxon>
        <taxon>Fungi</taxon>
        <taxon>Dikarya</taxon>
        <taxon>Ascomycota</taxon>
        <taxon>Saccharomycotina</taxon>
        <taxon>Pichiomycetes</taxon>
        <taxon>Pichiales</taxon>
        <taxon>Pichiaceae</taxon>
        <taxon>Brettanomyces</taxon>
    </lineage>
</organism>
<evidence type="ECO:0000313" key="2">
    <source>
        <dbReference type="EMBL" id="QOU20470.1"/>
    </source>
</evidence>
<evidence type="ECO:0000313" key="3">
    <source>
        <dbReference type="Proteomes" id="UP000663131"/>
    </source>
</evidence>
<dbReference type="KEGG" id="bbrx:BRETT_005128"/>
<dbReference type="RefSeq" id="XP_041136963.1">
    <property type="nucleotide sequence ID" value="XM_041283611.1"/>
</dbReference>
<feature type="signal peptide" evidence="1">
    <location>
        <begin position="1"/>
        <end position="19"/>
    </location>
</feature>
<dbReference type="AlphaFoldDB" id="A0A871RED9"/>
<evidence type="ECO:0000256" key="1">
    <source>
        <dbReference type="SAM" id="SignalP"/>
    </source>
</evidence>
<name>A0A871RED9_DEKBR</name>
<dbReference type="Proteomes" id="UP000663131">
    <property type="component" value="Chromosome 7"/>
</dbReference>
<reference evidence="2" key="1">
    <citation type="submission" date="2020-10" db="EMBL/GenBank/DDBJ databases">
        <authorList>
            <person name="Palmer J.M."/>
        </authorList>
    </citation>
    <scope>NUCLEOTIDE SEQUENCE</scope>
    <source>
        <strain evidence="2">UCD 2041</strain>
    </source>
</reference>
<evidence type="ECO:0008006" key="4">
    <source>
        <dbReference type="Google" id="ProtNLM"/>
    </source>
</evidence>
<proteinExistence type="predicted"/>
<keyword evidence="1" id="KW-0732">Signal</keyword>